<reference evidence="5 7" key="1">
    <citation type="journal article" date="2016" name="Genome Biol. Evol.">
        <title>Divergent and convergent evolution of fungal pathogenicity.</title>
        <authorList>
            <person name="Shang Y."/>
            <person name="Xiao G."/>
            <person name="Zheng P."/>
            <person name="Cen K."/>
            <person name="Zhan S."/>
            <person name="Wang C."/>
        </authorList>
    </citation>
    <scope>NUCLEOTIDE SEQUENCE [LARGE SCALE GENOMIC DNA]</scope>
    <source>
        <strain evidence="5 7">RCEF 4871</strain>
    </source>
</reference>
<dbReference type="InterPro" id="IPR016181">
    <property type="entry name" value="Acyl_CoA_acyltransferase"/>
</dbReference>
<evidence type="ECO:0000256" key="1">
    <source>
        <dbReference type="ARBA" id="ARBA00022679"/>
    </source>
</evidence>
<feature type="region of interest" description="Disordered" evidence="3">
    <location>
        <begin position="82"/>
        <end position="110"/>
    </location>
</feature>
<dbReference type="OMA" id="GWYTRMG"/>
<proteinExistence type="predicted"/>
<evidence type="ECO:0000256" key="3">
    <source>
        <dbReference type="SAM" id="MobiDB-lite"/>
    </source>
</evidence>
<evidence type="ECO:0000313" key="5">
    <source>
        <dbReference type="EMBL" id="OAA49558.1"/>
    </source>
</evidence>
<dbReference type="Gene3D" id="3.40.630.30">
    <property type="match status" value="1"/>
</dbReference>
<dbReference type="SUPFAM" id="SSF55729">
    <property type="entry name" value="Acyl-CoA N-acyltransferases (Nat)"/>
    <property type="match status" value="1"/>
</dbReference>
<comment type="caution">
    <text evidence="5">The sequence shown here is derived from an EMBL/GenBank/DDBJ whole genome shotgun (WGS) entry which is preliminary data.</text>
</comment>
<reference evidence="8" key="2">
    <citation type="submission" date="2018-12" db="EMBL/GenBank/DDBJ databases">
        <title>The complete genome of Metarhizium rileyi, a key fungal pathogen of Lepidoptera.</title>
        <authorList>
            <person name="Binneck E."/>
            <person name="Lastra C.C.L."/>
            <person name="Sosa-Gomez D.R."/>
        </authorList>
    </citation>
    <scope>NUCLEOTIDE SEQUENCE [LARGE SCALE GENOMIC DNA]</scope>
    <source>
        <strain evidence="8">Cep018-CH2</strain>
    </source>
</reference>
<dbReference type="EMBL" id="AZHC01000003">
    <property type="protein sequence ID" value="OAA49558.1"/>
    <property type="molecule type" value="Genomic_DNA"/>
</dbReference>
<dbReference type="PANTHER" id="PTHR43420">
    <property type="entry name" value="ACETYLTRANSFERASE"/>
    <property type="match status" value="1"/>
</dbReference>
<dbReference type="InterPro" id="IPR000182">
    <property type="entry name" value="GNAT_dom"/>
</dbReference>
<gene>
    <name evidence="6" type="ORF">ED733_007305</name>
    <name evidence="5" type="ORF">NOR_01481</name>
</gene>
<keyword evidence="7" id="KW-1185">Reference proteome</keyword>
<dbReference type="Pfam" id="PF13508">
    <property type="entry name" value="Acetyltransf_7"/>
    <property type="match status" value="1"/>
</dbReference>
<evidence type="ECO:0000259" key="4">
    <source>
        <dbReference type="PROSITE" id="PS51186"/>
    </source>
</evidence>
<dbReference type="CDD" id="cd04301">
    <property type="entry name" value="NAT_SF"/>
    <property type="match status" value="1"/>
</dbReference>
<dbReference type="AlphaFoldDB" id="A0A162JV28"/>
<feature type="domain" description="N-acetyltransferase" evidence="4">
    <location>
        <begin position="56"/>
        <end position="212"/>
    </location>
</feature>
<protein>
    <submittedName>
        <fullName evidence="5">Acyl-CoA N-acyltransferase</fullName>
    </submittedName>
</protein>
<dbReference type="OrthoDB" id="5689at2759"/>
<evidence type="ECO:0000313" key="6">
    <source>
        <dbReference type="EMBL" id="TWU78121.1"/>
    </source>
</evidence>
<evidence type="ECO:0000313" key="8">
    <source>
        <dbReference type="Proteomes" id="UP000317257"/>
    </source>
</evidence>
<evidence type="ECO:0000313" key="7">
    <source>
        <dbReference type="Proteomes" id="UP000243498"/>
    </source>
</evidence>
<organism evidence="5 7">
    <name type="scientific">Metarhizium rileyi (strain RCEF 4871)</name>
    <name type="common">Nomuraea rileyi</name>
    <dbReference type="NCBI Taxonomy" id="1649241"/>
    <lineage>
        <taxon>Eukaryota</taxon>
        <taxon>Fungi</taxon>
        <taxon>Dikarya</taxon>
        <taxon>Ascomycota</taxon>
        <taxon>Pezizomycotina</taxon>
        <taxon>Sordariomycetes</taxon>
        <taxon>Hypocreomycetidae</taxon>
        <taxon>Hypocreales</taxon>
        <taxon>Clavicipitaceae</taxon>
        <taxon>Metarhizium</taxon>
    </lineage>
</organism>
<dbReference type="EMBL" id="SBHS01000002">
    <property type="protein sequence ID" value="TWU78121.1"/>
    <property type="molecule type" value="Genomic_DNA"/>
</dbReference>
<accession>A0A5C6GN80</accession>
<sequence>MTQSDLSGESRPIASSGPFDVRFADASASEDTEDAALVTSLVEIVNRVYRETEADLFLPGVKRTDEAEISRLAREGLLAVAYGPIPHPHPGQNHRPDQHSDQQQRPASPKPVGCVYVKQLSPTLGNFGMLAIDAEHQGGGLGRAMVRFAEEHCRDKGCTVMQLELLVPATSEHAFKSRMQAWYQRMGYRLVKLGNFNQDYPDLAPRLAGPAEYRVFEKHLAQEPAIDVSTW</sequence>
<name>A0A162JV28_METRR</name>
<dbReference type="GO" id="GO:0016747">
    <property type="term" value="F:acyltransferase activity, transferring groups other than amino-acyl groups"/>
    <property type="evidence" value="ECO:0007669"/>
    <property type="project" value="InterPro"/>
</dbReference>
<keyword evidence="1" id="KW-0808">Transferase</keyword>
<reference evidence="6" key="3">
    <citation type="journal article" date="2019" name="Microbiol. Resour. Announc.">
        <title>Genome Sequence of Metarhizium rileyi, a Microbial Control Agent for Lepidoptera.</title>
        <authorList>
            <person name="Binneck E."/>
            <person name="Lastra C.C.L."/>
            <person name="Sosa-Gomez D.R."/>
        </authorList>
    </citation>
    <scope>NUCLEOTIDE SEQUENCE</scope>
    <source>
        <strain evidence="6">Cep018-CH2</strain>
    </source>
</reference>
<dbReference type="Proteomes" id="UP000243498">
    <property type="component" value="Unassembled WGS sequence"/>
</dbReference>
<evidence type="ECO:0000256" key="2">
    <source>
        <dbReference type="ARBA" id="ARBA00023315"/>
    </source>
</evidence>
<dbReference type="InterPro" id="IPR050680">
    <property type="entry name" value="YpeA/RimI_acetyltransf"/>
</dbReference>
<dbReference type="PANTHER" id="PTHR43420:SF44">
    <property type="entry name" value="ACETYLTRANSFERASE YPEA"/>
    <property type="match status" value="1"/>
</dbReference>
<dbReference type="PROSITE" id="PS51186">
    <property type="entry name" value="GNAT"/>
    <property type="match status" value="1"/>
</dbReference>
<dbReference type="Proteomes" id="UP000317257">
    <property type="component" value="Unassembled WGS sequence"/>
</dbReference>
<accession>A0A162JV28</accession>
<keyword evidence="2" id="KW-0012">Acyltransferase</keyword>